<feature type="compositionally biased region" description="Low complexity" evidence="1">
    <location>
        <begin position="60"/>
        <end position="76"/>
    </location>
</feature>
<accession>A0A5A8DUL6</accession>
<gene>
    <name evidence="4" type="ORF">FNF27_07058</name>
    <name evidence="3" type="ORF">FNF28_03062</name>
</gene>
<comment type="caution">
    <text evidence="4">The sequence shown here is derived from an EMBL/GenBank/DDBJ whole genome shotgun (WGS) entry which is preliminary data.</text>
</comment>
<evidence type="ECO:0000313" key="3">
    <source>
        <dbReference type="EMBL" id="KAA0166688.1"/>
    </source>
</evidence>
<dbReference type="EMBL" id="VLTL01000038">
    <property type="protein sequence ID" value="KAA0166688.1"/>
    <property type="molecule type" value="Genomic_DNA"/>
</dbReference>
<evidence type="ECO:0000313" key="5">
    <source>
        <dbReference type="Proteomes" id="UP000322899"/>
    </source>
</evidence>
<evidence type="ECO:0000256" key="2">
    <source>
        <dbReference type="SAM" id="Phobius"/>
    </source>
</evidence>
<evidence type="ECO:0000313" key="6">
    <source>
        <dbReference type="Proteomes" id="UP000324907"/>
    </source>
</evidence>
<dbReference type="Proteomes" id="UP000324907">
    <property type="component" value="Unassembled WGS sequence"/>
</dbReference>
<keyword evidence="2" id="KW-0812">Transmembrane</keyword>
<keyword evidence="2" id="KW-0472">Membrane</keyword>
<dbReference type="Proteomes" id="UP000322899">
    <property type="component" value="Unassembled WGS sequence"/>
</dbReference>
<evidence type="ECO:0000313" key="4">
    <source>
        <dbReference type="EMBL" id="KAA0169106.1"/>
    </source>
</evidence>
<proteinExistence type="predicted"/>
<reference evidence="5 6" key="1">
    <citation type="submission" date="2019-07" db="EMBL/GenBank/DDBJ databases">
        <title>Genomes of Cafeteria roenbergensis.</title>
        <authorList>
            <person name="Fischer M.G."/>
            <person name="Hackl T."/>
            <person name="Roman M."/>
        </authorList>
    </citation>
    <scope>NUCLEOTIDE SEQUENCE [LARGE SCALE GENOMIC DNA]</scope>
    <source>
        <strain evidence="4 5">E4-10P</strain>
        <strain evidence="3 6">RCC970-E3</strain>
    </source>
</reference>
<feature type="transmembrane region" description="Helical" evidence="2">
    <location>
        <begin position="12"/>
        <end position="29"/>
    </location>
</feature>
<protein>
    <submittedName>
        <fullName evidence="4">Uncharacterized protein</fullName>
    </submittedName>
</protein>
<feature type="region of interest" description="Disordered" evidence="1">
    <location>
        <begin position="33"/>
        <end position="107"/>
    </location>
</feature>
<dbReference type="EMBL" id="VLTO01000073">
    <property type="protein sequence ID" value="KAA0169106.1"/>
    <property type="molecule type" value="Genomic_DNA"/>
</dbReference>
<dbReference type="AlphaFoldDB" id="A0A5A8DUL6"/>
<evidence type="ECO:0000256" key="1">
    <source>
        <dbReference type="SAM" id="MobiDB-lite"/>
    </source>
</evidence>
<organism evidence="4 5">
    <name type="scientific">Cafeteria roenbergensis</name>
    <name type="common">Marine flagellate</name>
    <dbReference type="NCBI Taxonomy" id="33653"/>
    <lineage>
        <taxon>Eukaryota</taxon>
        <taxon>Sar</taxon>
        <taxon>Stramenopiles</taxon>
        <taxon>Bigyra</taxon>
        <taxon>Opalozoa</taxon>
        <taxon>Bicosoecida</taxon>
        <taxon>Cafeteriaceae</taxon>
        <taxon>Cafeteria</taxon>
    </lineage>
</organism>
<sequence>MVAGDALWEYSPLLVTAAIVLVLAARLLCPARPGAGSGRASADNEDWEVVSTRPTKRRASSAARRQPSAGGRSSSSARRRPTRVAHDWAGEDGASDDADSDDDFASGPFAQSRALTIIPASAAVMGAPAQARSAP</sequence>
<name>A0A5A8DUL6_CAFRO</name>
<feature type="compositionally biased region" description="Acidic residues" evidence="1">
    <location>
        <begin position="93"/>
        <end position="104"/>
    </location>
</feature>
<keyword evidence="2" id="KW-1133">Transmembrane helix</keyword>